<sequence>MNDSLEHPYCIQAMSLTQASAILTWKYEIPYERYNMSSSYEIHENSEDIEEMMDGTYYSVSTSNQGLVGFFCYGRNAQVPKGVQQGLYLEEECLDIGLGLSPDLTGKGHGFQFLKAGLQFAQSHYDASAFRLTVATFNERAIALYRKSGFEPGATFMDTREEHSTEFMIMMRSRLT</sequence>
<evidence type="ECO:0000313" key="2">
    <source>
        <dbReference type="EMBL" id="MBP2001356.1"/>
    </source>
</evidence>
<dbReference type="SUPFAM" id="SSF55729">
    <property type="entry name" value="Acyl-CoA N-acyltransferases (Nat)"/>
    <property type="match status" value="1"/>
</dbReference>
<dbReference type="PROSITE" id="PS51186">
    <property type="entry name" value="GNAT"/>
    <property type="match status" value="1"/>
</dbReference>
<evidence type="ECO:0000313" key="3">
    <source>
        <dbReference type="Proteomes" id="UP001519288"/>
    </source>
</evidence>
<dbReference type="EMBL" id="JAGGLD010000003">
    <property type="protein sequence ID" value="MBP2001356.1"/>
    <property type="molecule type" value="Genomic_DNA"/>
</dbReference>
<name>A0ABS4JK45_9BACL</name>
<protein>
    <submittedName>
        <fullName evidence="2">RimJ/RimL family protein N-acetyltransferase</fullName>
    </submittedName>
</protein>
<dbReference type="InterPro" id="IPR000182">
    <property type="entry name" value="GNAT_dom"/>
</dbReference>
<dbReference type="Pfam" id="PF00583">
    <property type="entry name" value="Acetyltransf_1"/>
    <property type="match status" value="1"/>
</dbReference>
<keyword evidence="3" id="KW-1185">Reference proteome</keyword>
<gene>
    <name evidence="2" type="ORF">J2Z69_002399</name>
</gene>
<dbReference type="RefSeq" id="WP_245339229.1">
    <property type="nucleotide sequence ID" value="NZ_JAGGLD010000003.1"/>
</dbReference>
<reference evidence="2 3" key="1">
    <citation type="submission" date="2021-03" db="EMBL/GenBank/DDBJ databases">
        <title>Genomic Encyclopedia of Type Strains, Phase IV (KMG-IV): sequencing the most valuable type-strain genomes for metagenomic binning, comparative biology and taxonomic classification.</title>
        <authorList>
            <person name="Goeker M."/>
        </authorList>
    </citation>
    <scope>NUCLEOTIDE SEQUENCE [LARGE SCALE GENOMIC DNA]</scope>
    <source>
        <strain evidence="2 3">DSM 26806</strain>
    </source>
</reference>
<evidence type="ECO:0000259" key="1">
    <source>
        <dbReference type="PROSITE" id="PS51186"/>
    </source>
</evidence>
<dbReference type="InterPro" id="IPR016181">
    <property type="entry name" value="Acyl_CoA_acyltransferase"/>
</dbReference>
<feature type="domain" description="N-acetyltransferase" evidence="1">
    <location>
        <begin position="11"/>
        <end position="176"/>
    </location>
</feature>
<accession>A0ABS4JK45</accession>
<dbReference type="Gene3D" id="3.40.630.30">
    <property type="match status" value="1"/>
</dbReference>
<proteinExistence type="predicted"/>
<comment type="caution">
    <text evidence="2">The sequence shown here is derived from an EMBL/GenBank/DDBJ whole genome shotgun (WGS) entry which is preliminary data.</text>
</comment>
<dbReference type="Proteomes" id="UP001519288">
    <property type="component" value="Unassembled WGS sequence"/>
</dbReference>
<organism evidence="2 3">
    <name type="scientific">Paenibacillus shirakamiensis</name>
    <dbReference type="NCBI Taxonomy" id="1265935"/>
    <lineage>
        <taxon>Bacteria</taxon>
        <taxon>Bacillati</taxon>
        <taxon>Bacillota</taxon>
        <taxon>Bacilli</taxon>
        <taxon>Bacillales</taxon>
        <taxon>Paenibacillaceae</taxon>
        <taxon>Paenibacillus</taxon>
    </lineage>
</organism>